<evidence type="ECO:0000313" key="1">
    <source>
        <dbReference type="EMBL" id="KKK42513.1"/>
    </source>
</evidence>
<dbReference type="EMBL" id="LAZR01070323">
    <property type="protein sequence ID" value="KKK42513.1"/>
    <property type="molecule type" value="Genomic_DNA"/>
</dbReference>
<reference evidence="1" key="1">
    <citation type="journal article" date="2015" name="Nature">
        <title>Complex archaea that bridge the gap between prokaryotes and eukaryotes.</title>
        <authorList>
            <person name="Spang A."/>
            <person name="Saw J.H."/>
            <person name="Jorgensen S.L."/>
            <person name="Zaremba-Niedzwiedzka K."/>
            <person name="Martijn J."/>
            <person name="Lind A.E."/>
            <person name="van Eijk R."/>
            <person name="Schleper C."/>
            <person name="Guy L."/>
            <person name="Ettema T.J."/>
        </authorList>
    </citation>
    <scope>NUCLEOTIDE SEQUENCE</scope>
</reference>
<accession>A0A0F8VDD8</accession>
<gene>
    <name evidence="1" type="ORF">LCGC14_1588350</name>
</gene>
<organism evidence="1">
    <name type="scientific">marine sediment metagenome</name>
    <dbReference type="NCBI Taxonomy" id="412755"/>
    <lineage>
        <taxon>unclassified sequences</taxon>
        <taxon>metagenomes</taxon>
        <taxon>ecological metagenomes</taxon>
    </lineage>
</organism>
<comment type="caution">
    <text evidence="1">The sequence shown here is derived from an EMBL/GenBank/DDBJ whole genome shotgun (WGS) entry which is preliminary data.</text>
</comment>
<proteinExistence type="predicted"/>
<dbReference type="AlphaFoldDB" id="A0A0F8VDD8"/>
<name>A0A0F8VDD8_9ZZZZ</name>
<sequence>MIKQDELDKIRDNPMPEIRKRIRKALKGELKLLRYTVAGIIFDDFHTITGSINNKGNYILEFKISKKVC</sequence>
<protein>
    <submittedName>
        <fullName evidence="1">Uncharacterized protein</fullName>
    </submittedName>
</protein>